<proteinExistence type="inferred from homology"/>
<keyword evidence="2" id="KW-0472">Membrane</keyword>
<dbReference type="EMBL" id="NJBN01000011">
    <property type="protein sequence ID" value="TKJ37953.1"/>
    <property type="molecule type" value="Genomic_DNA"/>
</dbReference>
<protein>
    <recommendedName>
        <fullName evidence="2">NADH-quinone oxidoreductase subunit J</fullName>
        <ecNumber evidence="2">7.1.1.-</ecNumber>
    </recommendedName>
</protein>
<organism evidence="3 4">
    <name type="scientific">candidate division LCP-89 bacterium B3_LCP</name>
    <dbReference type="NCBI Taxonomy" id="2012998"/>
    <lineage>
        <taxon>Bacteria</taxon>
        <taxon>Pseudomonadati</taxon>
        <taxon>Bacteria division LCP-89</taxon>
    </lineage>
</organism>
<dbReference type="GO" id="GO:0008137">
    <property type="term" value="F:NADH dehydrogenase (ubiquinone) activity"/>
    <property type="evidence" value="ECO:0007669"/>
    <property type="project" value="UniProtKB-UniRule"/>
</dbReference>
<gene>
    <name evidence="3" type="ORF">CEE37_13400</name>
</gene>
<feature type="transmembrane region" description="Helical" evidence="2">
    <location>
        <begin position="87"/>
        <end position="111"/>
    </location>
</feature>
<feature type="transmembrane region" description="Helical" evidence="2">
    <location>
        <begin position="140"/>
        <end position="162"/>
    </location>
</feature>
<reference evidence="3 4" key="1">
    <citation type="submission" date="2017-06" db="EMBL/GenBank/DDBJ databases">
        <title>Novel microbial phyla capable of carbon fixation and sulfur reduction in deep-sea sediments.</title>
        <authorList>
            <person name="Huang J."/>
            <person name="Baker B."/>
            <person name="Wang Y."/>
        </authorList>
    </citation>
    <scope>NUCLEOTIDE SEQUENCE [LARGE SCALE GENOMIC DNA]</scope>
    <source>
        <strain evidence="3">B3_LCP</strain>
    </source>
</reference>
<dbReference type="Pfam" id="PF00499">
    <property type="entry name" value="Oxidored_q3"/>
    <property type="match status" value="1"/>
</dbReference>
<evidence type="ECO:0000256" key="2">
    <source>
        <dbReference type="RuleBase" id="RU004429"/>
    </source>
</evidence>
<dbReference type="InterPro" id="IPR042106">
    <property type="entry name" value="Nuo/plastoQ_OxRdtase_6_NuoJ"/>
</dbReference>
<feature type="transmembrane region" description="Helical" evidence="2">
    <location>
        <begin position="53"/>
        <end position="75"/>
    </location>
</feature>
<keyword evidence="2" id="KW-0520">NAD</keyword>
<dbReference type="Proteomes" id="UP000319619">
    <property type="component" value="Unassembled WGS sequence"/>
</dbReference>
<comment type="catalytic activity">
    <reaction evidence="2">
        <text>a quinone + NADH + 5 H(+)(in) = a quinol + NAD(+) + 4 H(+)(out)</text>
        <dbReference type="Rhea" id="RHEA:57888"/>
        <dbReference type="ChEBI" id="CHEBI:15378"/>
        <dbReference type="ChEBI" id="CHEBI:24646"/>
        <dbReference type="ChEBI" id="CHEBI:57540"/>
        <dbReference type="ChEBI" id="CHEBI:57945"/>
        <dbReference type="ChEBI" id="CHEBI:132124"/>
    </reaction>
</comment>
<dbReference type="Gene3D" id="1.20.120.1200">
    <property type="entry name" value="NADH-ubiquinone/plastoquinone oxidoreductase chain 6, subunit NuoJ"/>
    <property type="match status" value="1"/>
</dbReference>
<feature type="transmembrane region" description="Helical" evidence="2">
    <location>
        <begin position="29"/>
        <end position="47"/>
    </location>
</feature>
<dbReference type="InterPro" id="IPR001457">
    <property type="entry name" value="NADH_UbQ/plastoQ_OxRdtase_su6"/>
</dbReference>
<comment type="similarity">
    <text evidence="1 2">Belongs to the complex I subunit 6 family.</text>
</comment>
<dbReference type="PANTHER" id="PTHR33269">
    <property type="entry name" value="NADH-UBIQUINONE OXIDOREDUCTASE CHAIN 6"/>
    <property type="match status" value="1"/>
</dbReference>
<dbReference type="PANTHER" id="PTHR33269:SF17">
    <property type="entry name" value="NADH-UBIQUINONE OXIDOREDUCTASE CHAIN 6"/>
    <property type="match status" value="1"/>
</dbReference>
<comment type="caution">
    <text evidence="3">The sequence shown here is derived from an EMBL/GenBank/DDBJ whole genome shotgun (WGS) entry which is preliminary data.</text>
</comment>
<evidence type="ECO:0000256" key="1">
    <source>
        <dbReference type="ARBA" id="ARBA00005698"/>
    </source>
</evidence>
<evidence type="ECO:0000313" key="3">
    <source>
        <dbReference type="EMBL" id="TKJ37953.1"/>
    </source>
</evidence>
<accession>A0A532USP0</accession>
<comment type="subcellular location">
    <subcellularLocation>
        <location evidence="2">Cell membrane</location>
        <topology evidence="2">Multi-pass membrane protein</topology>
    </subcellularLocation>
</comment>
<feature type="transmembrane region" description="Helical" evidence="2">
    <location>
        <begin position="6"/>
        <end position="22"/>
    </location>
</feature>
<dbReference type="GO" id="GO:0048038">
    <property type="term" value="F:quinone binding"/>
    <property type="evidence" value="ECO:0007669"/>
    <property type="project" value="UniProtKB-UniRule"/>
</dbReference>
<dbReference type="GO" id="GO:0005886">
    <property type="term" value="C:plasma membrane"/>
    <property type="evidence" value="ECO:0007669"/>
    <property type="project" value="UniProtKB-SubCell"/>
</dbReference>
<keyword evidence="2" id="KW-0874">Quinone</keyword>
<keyword evidence="2" id="KW-1133">Transmembrane helix</keyword>
<keyword evidence="2" id="KW-0812">Transmembrane</keyword>
<keyword evidence="2" id="KW-1003">Cell membrane</keyword>
<dbReference type="EC" id="7.1.1.-" evidence="2"/>
<evidence type="ECO:0000313" key="4">
    <source>
        <dbReference type="Proteomes" id="UP000319619"/>
    </source>
</evidence>
<dbReference type="AlphaFoldDB" id="A0A532USP0"/>
<name>A0A532USP0_UNCL8</name>
<comment type="function">
    <text evidence="2">NDH-1 shuttles electrons from NADH, via FMN and iron-sulfur (Fe-S) centers, to quinones in the respiratory chain. Couples the redox reaction to proton translocation (for every two electrons transferred, four hydrogen ions are translocated across the cytoplasmic membrane), and thus conserves the redox energy in a proton gradient.</text>
</comment>
<sequence length="166" mass="17819">MEAIFFIILSIIIIFSSMMVILKKNPIASVLFLILALFSTAAMYVMLMAPFIAAIQIIVYAGAIMVLFLFVIMLLNLKKINEGGAVTLKILGVIVAGLMMVVTAVVLRSVAIPADSGFLRSSPEGFGTVENVGMTLFTTYLLPFEIASFLLLAAIIGAVVLAKKKL</sequence>